<dbReference type="RefSeq" id="YP_003795220.1">
    <property type="nucleotide sequence ID" value="NC_014338.1"/>
</dbReference>
<dbReference type="InterPro" id="IPR000702">
    <property type="entry name" value="Ribosomal_uL6-like"/>
</dbReference>
<dbReference type="PANTHER" id="PTHR11655">
    <property type="entry name" value="60S/50S RIBOSOMAL PROTEIN L6/L9"/>
    <property type="match status" value="1"/>
</dbReference>
<evidence type="ECO:0000313" key="5">
    <source>
        <dbReference type="EMBL" id="ADD46358.1"/>
    </source>
</evidence>
<keyword evidence="4" id="KW-0472">Membrane</keyword>
<evidence type="ECO:0000256" key="2">
    <source>
        <dbReference type="ARBA" id="ARBA00022980"/>
    </source>
</evidence>
<dbReference type="AlphaFoldDB" id="E2EA03"/>
<dbReference type="GO" id="GO:0003735">
    <property type="term" value="F:structural constituent of ribosome"/>
    <property type="evidence" value="ECO:0007669"/>
    <property type="project" value="InterPro"/>
</dbReference>
<dbReference type="GO" id="GO:0005840">
    <property type="term" value="C:ribosome"/>
    <property type="evidence" value="ECO:0007669"/>
    <property type="project" value="UniProtKB-KW"/>
</dbReference>
<evidence type="ECO:0000256" key="3">
    <source>
        <dbReference type="ARBA" id="ARBA00023274"/>
    </source>
</evidence>
<dbReference type="InterPro" id="IPR019906">
    <property type="entry name" value="Ribosomal_uL6_bac-type"/>
</dbReference>
<dbReference type="GeneID" id="9480817"/>
<dbReference type="SUPFAM" id="SSF56053">
    <property type="entry name" value="Ribosomal protein L6"/>
    <property type="match status" value="1"/>
</dbReference>
<accession>E2EA03</accession>
<reference evidence="5" key="1">
    <citation type="journal article" date="2010" name="Genome Biol. Evol.">
        <title>A linear molecule with two large inverted repeats: the mitochondrial genome of the stramenopile Proteromonas lacertae.</title>
        <authorList>
            <person name="Perez-Brocal V."/>
            <person name="Shahar-Golan R."/>
            <person name="Clark C.G."/>
        </authorList>
    </citation>
    <scope>NUCLEOTIDE SEQUENCE</scope>
</reference>
<dbReference type="GO" id="GO:0019843">
    <property type="term" value="F:rRNA binding"/>
    <property type="evidence" value="ECO:0007669"/>
    <property type="project" value="InterPro"/>
</dbReference>
<gene>
    <name evidence="5" type="primary">rpl6</name>
    <name evidence="5" type="ORF">PROLAC_042</name>
</gene>
<keyword evidence="4" id="KW-1133">Transmembrane helix</keyword>
<evidence type="ECO:0000256" key="4">
    <source>
        <dbReference type="SAM" id="Phobius"/>
    </source>
</evidence>
<dbReference type="GO" id="GO:0006412">
    <property type="term" value="P:translation"/>
    <property type="evidence" value="ECO:0007669"/>
    <property type="project" value="InterPro"/>
</dbReference>
<protein>
    <submittedName>
        <fullName evidence="5">Ribosomal protein L6</fullName>
    </submittedName>
</protein>
<organism evidence="5">
    <name type="scientific">Proteromonas lacertae</name>
    <name type="common">Stramenopile</name>
    <name type="synonym">Monocercomonoides lacertae</name>
    <dbReference type="NCBI Taxonomy" id="42746"/>
    <lineage>
        <taxon>Eukaryota</taxon>
        <taxon>Sar</taxon>
        <taxon>Stramenopiles</taxon>
        <taxon>Bigyra</taxon>
        <taxon>Opalozoa</taxon>
        <taxon>Opalinata</taxon>
        <taxon>Proteromonadidae</taxon>
        <taxon>Proteromonas</taxon>
    </lineage>
</organism>
<dbReference type="GO" id="GO:1990904">
    <property type="term" value="C:ribonucleoprotein complex"/>
    <property type="evidence" value="ECO:0007669"/>
    <property type="project" value="UniProtKB-KW"/>
</dbReference>
<dbReference type="Gene3D" id="3.90.930.12">
    <property type="entry name" value="Ribosomal protein L6, alpha-beta domain"/>
    <property type="match status" value="1"/>
</dbReference>
<proteinExistence type="inferred from homology"/>
<evidence type="ECO:0000256" key="1">
    <source>
        <dbReference type="ARBA" id="ARBA00009356"/>
    </source>
</evidence>
<dbReference type="EMBL" id="GU563431">
    <property type="protein sequence ID" value="ADD46358.1"/>
    <property type="molecule type" value="Genomic_DNA"/>
</dbReference>
<dbReference type="PRINTS" id="PR00059">
    <property type="entry name" value="RIBOSOMALL6"/>
</dbReference>
<keyword evidence="5" id="KW-0496">Mitochondrion</keyword>
<dbReference type="InterPro" id="IPR036789">
    <property type="entry name" value="Ribosomal_uL6-like_a/b-dom_sf"/>
</dbReference>
<keyword evidence="4" id="KW-0812">Transmembrane</keyword>
<name>E2EA03_PROLC</name>
<dbReference type="PIRSF" id="PIRSF002162">
    <property type="entry name" value="Ribosomal_L6"/>
    <property type="match status" value="1"/>
</dbReference>
<keyword evidence="2 5" id="KW-0689">Ribosomal protein</keyword>
<sequence length="174" mass="20687">MYSIIKYVPKNLKIIITKKFIIFISLFGLFFYKLNYHNILYLNNKNKLYCLKLNKTSIYTFKTILTKCLNKNIYGNIVKMKLSGIGFKILIEKNNLILRLGYCNTLKINIPYNISIKCLSKIDFVLFSLDFNTLMSFCDYFRKLRKPGVYKNYGIYYSNEIIILKKIKTKKENI</sequence>
<feature type="transmembrane region" description="Helical" evidence="4">
    <location>
        <begin position="12"/>
        <end position="32"/>
    </location>
</feature>
<geneLocation type="mitochondrion" evidence="5"/>
<keyword evidence="3" id="KW-0687">Ribonucleoprotein</keyword>
<dbReference type="PANTHER" id="PTHR11655:SF14">
    <property type="entry name" value="LARGE RIBOSOMAL SUBUNIT PROTEIN UL6M"/>
    <property type="match status" value="1"/>
</dbReference>
<comment type="similarity">
    <text evidence="1">Belongs to the universal ribosomal protein uL6 family.</text>
</comment>